<comment type="caution">
    <text evidence="1">The sequence shown here is derived from an EMBL/GenBank/DDBJ whole genome shotgun (WGS) entry which is preliminary data.</text>
</comment>
<evidence type="ECO:0000313" key="2">
    <source>
        <dbReference type="Proteomes" id="UP000033935"/>
    </source>
</evidence>
<dbReference type="InterPro" id="IPR011047">
    <property type="entry name" value="Quinoprotein_ADH-like_sf"/>
</dbReference>
<evidence type="ECO:0000313" key="1">
    <source>
        <dbReference type="EMBL" id="KKR04696.1"/>
    </source>
</evidence>
<proteinExistence type="predicted"/>
<protein>
    <submittedName>
        <fullName evidence="1">Uncharacterized protein</fullName>
    </submittedName>
</protein>
<reference evidence="1 2" key="1">
    <citation type="journal article" date="2015" name="Nature">
        <title>rRNA introns, odd ribosomes, and small enigmatic genomes across a large radiation of phyla.</title>
        <authorList>
            <person name="Brown C.T."/>
            <person name="Hug L.A."/>
            <person name="Thomas B.C."/>
            <person name="Sharon I."/>
            <person name="Castelle C.J."/>
            <person name="Singh A."/>
            <person name="Wilkins M.J."/>
            <person name="Williams K.H."/>
            <person name="Banfield J.F."/>
        </authorList>
    </citation>
    <scope>NUCLEOTIDE SEQUENCE [LARGE SCALE GENOMIC DNA]</scope>
</reference>
<dbReference type="Proteomes" id="UP000033935">
    <property type="component" value="Unassembled WGS sequence"/>
</dbReference>
<sequence>MEEKFLLPEGASCGFRALTKGKDGNLYIGSNDGCLYSFDIDSTSFKKASELLPHKTCCTGAYTSVSGKIYVGIYPDGNFFQYDPLTGSTKRFSTLPKGNLGLYCTGFIDLPDGKMLIMTTGGNPGIVLFDPESGKTEIVYEGNTEKETRGFFNGFMDSDRIIANYHESIRIFNWKKMAFEKDLIEDFHESLFLLEKAGDEYYFGGCPSGNMYKISNAKLEVVKKDFPAFNMVNNYHALGDNEFICIGDNGLVMRFNLKTGSFRSHQIDNIADKGMAIQFLSKIPGEDFIVGAHFINSQMFRIKLSEKKSESSLTKVVHAPGQVNCGTVLNGKFYSGSYIGALVSEYDWNKTFVPRENPLIIAKIGDKQNRPIDMVNDGKFIYIATGAEYGTLGGAISVLEPLSRQMETYRDFVKGQNPTCLYRSGNGFLVGGTDIFGDCGTAKPTAPHAVLFQWDTKQRKTVHSMTPWEIPHLKITSMSPSDICIGTKNPPGQDGEEYFLWDTKTGNCEIKKWPLRGVFIGGVFMNDREFYGATEHGLFVLDIKTNDYEMLSSSTKKTGSYCTRCFRKLNENEFIFDIEGVNVMKAIIKK</sequence>
<organism evidence="1 2">
    <name type="scientific">Candidatus Uhrbacteria bacterium GW2011_GWF2_39_13</name>
    <dbReference type="NCBI Taxonomy" id="1618995"/>
    <lineage>
        <taxon>Bacteria</taxon>
        <taxon>Candidatus Uhriibacteriota</taxon>
    </lineage>
</organism>
<dbReference type="InterPro" id="IPR015943">
    <property type="entry name" value="WD40/YVTN_repeat-like_dom_sf"/>
</dbReference>
<gene>
    <name evidence="1" type="ORF">UT30_C0004G0009</name>
</gene>
<dbReference type="Gene3D" id="2.130.10.10">
    <property type="entry name" value="YVTN repeat-like/Quinoprotein amine dehydrogenase"/>
    <property type="match status" value="1"/>
</dbReference>
<accession>A0A0G0MWA4</accession>
<name>A0A0G0MWA4_9BACT</name>
<dbReference type="SUPFAM" id="SSF50998">
    <property type="entry name" value="Quinoprotein alcohol dehydrogenase-like"/>
    <property type="match status" value="1"/>
</dbReference>
<dbReference type="EMBL" id="LBWG01000004">
    <property type="protein sequence ID" value="KKR04696.1"/>
    <property type="molecule type" value="Genomic_DNA"/>
</dbReference>
<dbReference type="AlphaFoldDB" id="A0A0G0MWA4"/>